<dbReference type="EMBL" id="CAWYQH010000002">
    <property type="protein sequence ID" value="CAK8673896.1"/>
    <property type="molecule type" value="Genomic_DNA"/>
</dbReference>
<keyword evidence="3" id="KW-0443">Lipid metabolism</keyword>
<dbReference type="PANTHER" id="PTHR24096:SF149">
    <property type="entry name" value="AMP-BINDING DOMAIN-CONTAINING PROTEIN-RELATED"/>
    <property type="match status" value="1"/>
</dbReference>
<dbReference type="InterPro" id="IPR045851">
    <property type="entry name" value="AMP-bd_C_sf"/>
</dbReference>
<keyword evidence="7" id="KW-1185">Reference proteome</keyword>
<reference evidence="6 7" key="1">
    <citation type="submission" date="2024-02" db="EMBL/GenBank/DDBJ databases">
        <authorList>
            <person name="Daric V."/>
            <person name="Darras S."/>
        </authorList>
    </citation>
    <scope>NUCLEOTIDE SEQUENCE [LARGE SCALE GENOMIC DNA]</scope>
</reference>
<name>A0ABP0F4X6_CLALP</name>
<evidence type="ECO:0000313" key="7">
    <source>
        <dbReference type="Proteomes" id="UP001642483"/>
    </source>
</evidence>
<dbReference type="InterPro" id="IPR000873">
    <property type="entry name" value="AMP-dep_synth/lig_dom"/>
</dbReference>
<keyword evidence="2" id="KW-0436">Ligase</keyword>
<dbReference type="InterPro" id="IPR020845">
    <property type="entry name" value="AMP-binding_CS"/>
</dbReference>
<dbReference type="Gene3D" id="3.40.50.12780">
    <property type="entry name" value="N-terminal domain of ligase-like"/>
    <property type="match status" value="1"/>
</dbReference>
<dbReference type="PROSITE" id="PS00455">
    <property type="entry name" value="AMP_BINDING"/>
    <property type="match status" value="1"/>
</dbReference>
<evidence type="ECO:0000256" key="3">
    <source>
        <dbReference type="ARBA" id="ARBA00023098"/>
    </source>
</evidence>
<comment type="caution">
    <text evidence="6">The sequence shown here is derived from an EMBL/GenBank/DDBJ whole genome shotgun (WGS) entry which is preliminary data.</text>
</comment>
<evidence type="ECO:0000313" key="6">
    <source>
        <dbReference type="EMBL" id="CAK8673896.1"/>
    </source>
</evidence>
<evidence type="ECO:0000259" key="5">
    <source>
        <dbReference type="Pfam" id="PF13193"/>
    </source>
</evidence>
<evidence type="ECO:0000256" key="2">
    <source>
        <dbReference type="ARBA" id="ARBA00022598"/>
    </source>
</evidence>
<dbReference type="InterPro" id="IPR042099">
    <property type="entry name" value="ANL_N_sf"/>
</dbReference>
<organism evidence="6 7">
    <name type="scientific">Clavelina lepadiformis</name>
    <name type="common">Light-bulb sea squirt</name>
    <name type="synonym">Ascidia lepadiformis</name>
    <dbReference type="NCBI Taxonomy" id="159417"/>
    <lineage>
        <taxon>Eukaryota</taxon>
        <taxon>Metazoa</taxon>
        <taxon>Chordata</taxon>
        <taxon>Tunicata</taxon>
        <taxon>Ascidiacea</taxon>
        <taxon>Aplousobranchia</taxon>
        <taxon>Clavelinidae</taxon>
        <taxon>Clavelina</taxon>
    </lineage>
</organism>
<dbReference type="Pfam" id="PF13193">
    <property type="entry name" value="AMP-binding_C"/>
    <property type="match status" value="1"/>
</dbReference>
<evidence type="ECO:0008006" key="8">
    <source>
        <dbReference type="Google" id="ProtNLM"/>
    </source>
</evidence>
<evidence type="ECO:0000259" key="4">
    <source>
        <dbReference type="Pfam" id="PF00501"/>
    </source>
</evidence>
<evidence type="ECO:0000256" key="1">
    <source>
        <dbReference type="ARBA" id="ARBA00006432"/>
    </source>
</evidence>
<dbReference type="CDD" id="cd05911">
    <property type="entry name" value="Firefly_Luc_like"/>
    <property type="match status" value="1"/>
</dbReference>
<sequence length="526" mass="57942">MVLKSPMPDIVLPGHSFHEYMLRRLQAHGDEIALIACENGDTITFNQIRENALKCACAFNSLGIKKGDIIATCCSNSFAFSYVLIGASICGAVITTCNPNYTKEEMGSQFADSQPRIILIDGKNHQKIKDISLNVKSIMRIISVDESTECGTIADLMEKATFADYPHDTVVESDDTLLLPYSSGTTGLPKGIMLTHQNVVALNEISRMTFGIWQTDSLYLVLPTFHIAGILSITLSLSMGTKVVMEKRFSLESLFRNIEKHKITLLVSVPPMVLAIFNSPLLSSYDISSLSRIICGAAPLADGVAVEVQKRLNVRLYQLWGMSEAVPLTSSGLDVNIPIRSVGVVTPNTMLKVVNPETDMELGPNEEGELCGKGPQVMKGYFNNRTATSNCIDSEGWLHTGDIGYYDKYGCVYIIDRLKELIKYKGFQVAPAELEEVLLRHPQISDVAVIGISDAQAGEVPKAFVVKNDKSLAAEDIHKYLEGKVSSYKYLRGGVTFLDVIPKSPSGKIVRRYLRDQEKKKLSNRN</sequence>
<dbReference type="PANTHER" id="PTHR24096">
    <property type="entry name" value="LONG-CHAIN-FATTY-ACID--COA LIGASE"/>
    <property type="match status" value="1"/>
</dbReference>
<feature type="domain" description="AMP-binding enzyme C-terminal" evidence="5">
    <location>
        <begin position="433"/>
        <end position="508"/>
    </location>
</feature>
<dbReference type="SUPFAM" id="SSF56801">
    <property type="entry name" value="Acetyl-CoA synthetase-like"/>
    <property type="match status" value="1"/>
</dbReference>
<dbReference type="Gene3D" id="3.30.300.30">
    <property type="match status" value="1"/>
</dbReference>
<gene>
    <name evidence="6" type="ORF">CVLEPA_LOCUS3635</name>
</gene>
<dbReference type="Proteomes" id="UP001642483">
    <property type="component" value="Unassembled WGS sequence"/>
</dbReference>
<comment type="similarity">
    <text evidence="1">Belongs to the ATP-dependent AMP-binding enzyme family.</text>
</comment>
<proteinExistence type="inferred from homology"/>
<feature type="domain" description="AMP-dependent synthetase/ligase" evidence="4">
    <location>
        <begin position="24"/>
        <end position="382"/>
    </location>
</feature>
<protein>
    <recommendedName>
        <fullName evidence="8">4-coumarate--CoA ligase</fullName>
    </recommendedName>
</protein>
<dbReference type="Pfam" id="PF00501">
    <property type="entry name" value="AMP-binding"/>
    <property type="match status" value="1"/>
</dbReference>
<accession>A0ABP0F4X6</accession>
<dbReference type="InterPro" id="IPR025110">
    <property type="entry name" value="AMP-bd_C"/>
</dbReference>